<feature type="domain" description="Ig-like" evidence="9">
    <location>
        <begin position="452"/>
        <end position="540"/>
    </location>
</feature>
<dbReference type="GO" id="GO:0004672">
    <property type="term" value="F:protein kinase activity"/>
    <property type="evidence" value="ECO:0007669"/>
    <property type="project" value="InterPro"/>
</dbReference>
<dbReference type="SMART" id="SM00409">
    <property type="entry name" value="IG"/>
    <property type="match status" value="4"/>
</dbReference>
<feature type="domain" description="Ig-like" evidence="9">
    <location>
        <begin position="153"/>
        <end position="241"/>
    </location>
</feature>
<dbReference type="InterPro" id="IPR013098">
    <property type="entry name" value="Ig_I-set"/>
</dbReference>
<evidence type="ECO:0000259" key="10">
    <source>
        <dbReference type="PROSITE" id="PS50853"/>
    </source>
</evidence>
<dbReference type="SMART" id="SM00060">
    <property type="entry name" value="FN3"/>
    <property type="match status" value="1"/>
</dbReference>
<comment type="similarity">
    <text evidence="2">Belongs to the protein kinase superfamily. CAMK Ser/Thr protein kinase family.</text>
</comment>
<keyword evidence="3" id="KW-0963">Cytoplasm</keyword>
<dbReference type="InterPro" id="IPR003961">
    <property type="entry name" value="FN3_dom"/>
</dbReference>
<dbReference type="InterPro" id="IPR007110">
    <property type="entry name" value="Ig-like_dom"/>
</dbReference>
<dbReference type="GeneTree" id="ENSGT00940000163418"/>
<evidence type="ECO:0000313" key="11">
    <source>
        <dbReference type="Ensembl" id="ENSEBUP00000009971.1"/>
    </source>
</evidence>
<dbReference type="Pfam" id="PF00069">
    <property type="entry name" value="Pkinase"/>
    <property type="match status" value="1"/>
</dbReference>
<evidence type="ECO:0000256" key="4">
    <source>
        <dbReference type="ARBA" id="ARBA00022737"/>
    </source>
</evidence>
<evidence type="ECO:0008006" key="13">
    <source>
        <dbReference type="Google" id="ProtNLM"/>
    </source>
</evidence>
<dbReference type="Gene3D" id="2.60.40.10">
    <property type="entry name" value="Immunoglobulins"/>
    <property type="match status" value="5"/>
</dbReference>
<feature type="region of interest" description="Disordered" evidence="7">
    <location>
        <begin position="873"/>
        <end position="1034"/>
    </location>
</feature>
<evidence type="ECO:0000256" key="1">
    <source>
        <dbReference type="ARBA" id="ARBA00004496"/>
    </source>
</evidence>
<dbReference type="SUPFAM" id="SSF49265">
    <property type="entry name" value="Fibronectin type III"/>
    <property type="match status" value="1"/>
</dbReference>
<dbReference type="InterPro" id="IPR003599">
    <property type="entry name" value="Ig_sub"/>
</dbReference>
<dbReference type="InterPro" id="IPR036179">
    <property type="entry name" value="Ig-like_dom_sf"/>
</dbReference>
<dbReference type="InterPro" id="IPR003598">
    <property type="entry name" value="Ig_sub2"/>
</dbReference>
<dbReference type="FunFam" id="2.60.40.10:FF:000541">
    <property type="entry name" value="striated muscle preferentially expressed protein kinase"/>
    <property type="match status" value="1"/>
</dbReference>
<dbReference type="InterPro" id="IPR008271">
    <property type="entry name" value="Ser/Thr_kinase_AS"/>
</dbReference>
<reference evidence="11" key="1">
    <citation type="submission" date="2025-08" db="UniProtKB">
        <authorList>
            <consortium name="Ensembl"/>
        </authorList>
    </citation>
    <scope>IDENTIFICATION</scope>
</reference>
<dbReference type="Pfam" id="PF00041">
    <property type="entry name" value="fn3"/>
    <property type="match status" value="1"/>
</dbReference>
<accession>A0A8C4Q579</accession>
<evidence type="ECO:0000259" key="9">
    <source>
        <dbReference type="PROSITE" id="PS50835"/>
    </source>
</evidence>
<dbReference type="PANTHER" id="PTHR47633">
    <property type="entry name" value="IMMUNOGLOBULIN"/>
    <property type="match status" value="1"/>
</dbReference>
<dbReference type="SUPFAM" id="SSF48726">
    <property type="entry name" value="Immunoglobulin"/>
    <property type="match status" value="4"/>
</dbReference>
<dbReference type="Ensembl" id="ENSEBUT00000010506.1">
    <property type="protein sequence ID" value="ENSEBUP00000009971.1"/>
    <property type="gene ID" value="ENSEBUG00000006406.1"/>
</dbReference>
<feature type="compositionally biased region" description="Basic and acidic residues" evidence="7">
    <location>
        <begin position="922"/>
        <end position="944"/>
    </location>
</feature>
<dbReference type="OMA" id="ENIMCAT"/>
<comment type="subcellular location">
    <subcellularLocation>
        <location evidence="1">Cytoplasm</location>
    </subcellularLocation>
</comment>
<dbReference type="CDD" id="cd00063">
    <property type="entry name" value="FN3"/>
    <property type="match status" value="1"/>
</dbReference>
<keyword evidence="12" id="KW-1185">Reference proteome</keyword>
<dbReference type="SMART" id="SM00220">
    <property type="entry name" value="S_TKc"/>
    <property type="match status" value="1"/>
</dbReference>
<dbReference type="PROSITE" id="PS50835">
    <property type="entry name" value="IG_LIKE"/>
    <property type="match status" value="4"/>
</dbReference>
<evidence type="ECO:0000256" key="7">
    <source>
        <dbReference type="SAM" id="MobiDB-lite"/>
    </source>
</evidence>
<keyword evidence="6" id="KW-0393">Immunoglobulin domain</keyword>
<evidence type="ECO:0000313" key="12">
    <source>
        <dbReference type="Proteomes" id="UP000694388"/>
    </source>
</evidence>
<keyword evidence="5" id="KW-1015">Disulfide bond</keyword>
<name>A0A8C4Q579_EPTBU</name>
<dbReference type="GO" id="GO:0005524">
    <property type="term" value="F:ATP binding"/>
    <property type="evidence" value="ECO:0007669"/>
    <property type="project" value="InterPro"/>
</dbReference>
<dbReference type="Proteomes" id="UP000694388">
    <property type="component" value="Unplaced"/>
</dbReference>
<dbReference type="GO" id="GO:0005737">
    <property type="term" value="C:cytoplasm"/>
    <property type="evidence" value="ECO:0007669"/>
    <property type="project" value="UniProtKB-SubCell"/>
</dbReference>
<evidence type="ECO:0000256" key="6">
    <source>
        <dbReference type="ARBA" id="ARBA00023319"/>
    </source>
</evidence>
<dbReference type="InterPro" id="IPR000719">
    <property type="entry name" value="Prot_kinase_dom"/>
</dbReference>
<feature type="domain" description="Fibronectin type-III" evidence="10">
    <location>
        <begin position="249"/>
        <end position="346"/>
    </location>
</feature>
<dbReference type="Gene3D" id="1.10.510.10">
    <property type="entry name" value="Transferase(Phosphotransferase) domain 1"/>
    <property type="match status" value="1"/>
</dbReference>
<evidence type="ECO:0000256" key="5">
    <source>
        <dbReference type="ARBA" id="ARBA00023157"/>
    </source>
</evidence>
<reference evidence="11" key="2">
    <citation type="submission" date="2025-09" db="UniProtKB">
        <authorList>
            <consortium name="Ensembl"/>
        </authorList>
    </citation>
    <scope>IDENTIFICATION</scope>
</reference>
<dbReference type="Gene3D" id="3.30.200.20">
    <property type="entry name" value="Phosphorylase Kinase, domain 1"/>
    <property type="match status" value="1"/>
</dbReference>
<feature type="compositionally biased region" description="Low complexity" evidence="7">
    <location>
        <begin position="896"/>
        <end position="910"/>
    </location>
</feature>
<feature type="compositionally biased region" description="Low complexity" evidence="7">
    <location>
        <begin position="982"/>
        <end position="992"/>
    </location>
</feature>
<evidence type="ECO:0000256" key="2">
    <source>
        <dbReference type="ARBA" id="ARBA00006692"/>
    </source>
</evidence>
<organism evidence="11 12">
    <name type="scientific">Eptatretus burgeri</name>
    <name type="common">Inshore hagfish</name>
    <dbReference type="NCBI Taxonomy" id="7764"/>
    <lineage>
        <taxon>Eukaryota</taxon>
        <taxon>Metazoa</taxon>
        <taxon>Chordata</taxon>
        <taxon>Craniata</taxon>
        <taxon>Vertebrata</taxon>
        <taxon>Cyclostomata</taxon>
        <taxon>Myxini</taxon>
        <taxon>Myxiniformes</taxon>
        <taxon>Myxinidae</taxon>
        <taxon>Eptatretinae</taxon>
        <taxon>Eptatretus</taxon>
    </lineage>
</organism>
<dbReference type="FunFam" id="2.60.40.10:FF:000425">
    <property type="entry name" value="Myosin light chain kinase"/>
    <property type="match status" value="1"/>
</dbReference>
<keyword evidence="4" id="KW-0677">Repeat</keyword>
<protein>
    <recommendedName>
        <fullName evidence="13">Striated muscle preferentially expressed protein kinase</fullName>
    </recommendedName>
</protein>
<sequence length="1117" mass="124460">MDAVNVIDIADEVTSSAQLTVLPSETPLFTKRLEELEVVEGRPARFDCKISGNPAPTVNWYHFGRPVQDSERLRVLHDRGLHSLIIGRVCSEDEGEYLVVARNDLGEVRCSAELYVEEPRATLVSPMTKLEKMPSIPEEPEGPDPETETLTLPDFIQTIRDVEVLEGGQAKLHCQVCGSPRPTVTWCHHGLRLEPGGNIAMTQQKDTFCLIIKLAKRSDGGVYKCVISNKVGKSSAYAHVYIIDQPLDPPENVHVQNATSRTITLSWKEPKKIHSFIDPSSVTYTVQNQVRGVNNWSDLATGLLAITYTVQNLIPGLEYSFRVITSSGNFCSKPSKPTSLFCLPQKEPFLEEKPCFLERPDNLYVAENSSVRIVYTLNHVNASLAWTRDNHPVVLHNDGYSLHMDDGDGEGDRVTLEVARVTRNHTGMYTCRVQNCHGQSSCDVGLYLAEPPHFEDIMEDVEAVCGQTARLTVVVEGRPLPDVLWFKDDELLAESNHLSFVYEDSECSLVLLNVTESDCGVYTCTARNIAGECSCKADLSLHTEREEVTDEELLRRMRRVLDFFDVKEEIGRGAFSVVKRVVERATGAQFSAKFVSCGAQHKAEARRELQILSQLDYKQILRIHDAFETKSRLILITELCFTEELLDRLVKKHCIRELEVQGFVQQLLEGLNFLHHNNIMHLDIKPGNILMKSNDNDDIKICDFGFAQEWVPEKEQYSLFGTPEFIAPEIVSQRPVSPSADLWSVGVITYICLSGTSPFAGENDRASLLRVQQGKFTFDRCFHHLSDQAMEFISSLLVMEPSKRPSALESFDHNWFKLGHSAAWRRNSITTNRLKFFLSRRKWQRSLIAHGSKLVMRSVAQLKAAPVGQQSLGVPRRLADPAGASSSSDSDDADDLAALALSLRTADSTSKPQTPTPPLGQHSEEVEHREIVGSLKKEGFKQDTTHLVSGGSDESMGRELNVESSLLGSGRGHRKRLSPRGCSADSEPPCSSSDDDITMATHQHSDSSWQKRRSQLRRGSSADSALPPETDELRGTMEGAKAVLRSTASLDSPGATSIVAAHSEEGLRRKQVPAGEGGGDEHSLRLALVRQQLLRTSSARKAKWSTWAFVRTSRNWR</sequence>
<dbReference type="PROSITE" id="PS00108">
    <property type="entry name" value="PROTEIN_KINASE_ST"/>
    <property type="match status" value="1"/>
</dbReference>
<dbReference type="Pfam" id="PF07679">
    <property type="entry name" value="I-set"/>
    <property type="match status" value="4"/>
</dbReference>
<evidence type="ECO:0000256" key="3">
    <source>
        <dbReference type="ARBA" id="ARBA00022490"/>
    </source>
</evidence>
<dbReference type="FunFam" id="2.60.40.10:FF:000080">
    <property type="entry name" value="Myosin light chain kinase, smooth muscle"/>
    <property type="match status" value="1"/>
</dbReference>
<proteinExistence type="inferred from homology"/>
<dbReference type="AlphaFoldDB" id="A0A8C4Q579"/>
<dbReference type="InterPro" id="IPR036116">
    <property type="entry name" value="FN3_sf"/>
</dbReference>
<dbReference type="SUPFAM" id="SSF56112">
    <property type="entry name" value="Protein kinase-like (PK-like)"/>
    <property type="match status" value="1"/>
</dbReference>
<dbReference type="InterPro" id="IPR013783">
    <property type="entry name" value="Ig-like_fold"/>
</dbReference>
<feature type="domain" description="Ig-like" evidence="9">
    <location>
        <begin position="27"/>
        <end position="115"/>
    </location>
</feature>
<evidence type="ECO:0000259" key="8">
    <source>
        <dbReference type="PROSITE" id="PS50011"/>
    </source>
</evidence>
<dbReference type="PROSITE" id="PS50853">
    <property type="entry name" value="FN3"/>
    <property type="match status" value="1"/>
</dbReference>
<feature type="domain" description="Protein kinase" evidence="8">
    <location>
        <begin position="564"/>
        <end position="816"/>
    </location>
</feature>
<dbReference type="InterPro" id="IPR011009">
    <property type="entry name" value="Kinase-like_dom_sf"/>
</dbReference>
<dbReference type="PANTHER" id="PTHR47633:SF3">
    <property type="entry name" value="STRIATED MUSCLE PREFERENTIALLY EXPRESSED PROTEIN KINASE"/>
    <property type="match status" value="1"/>
</dbReference>
<feature type="domain" description="Ig-like" evidence="9">
    <location>
        <begin position="354"/>
        <end position="435"/>
    </location>
</feature>
<dbReference type="PROSITE" id="PS50011">
    <property type="entry name" value="PROTEIN_KINASE_DOM"/>
    <property type="match status" value="1"/>
</dbReference>
<dbReference type="SMART" id="SM00408">
    <property type="entry name" value="IGc2"/>
    <property type="match status" value="4"/>
</dbReference>